<keyword evidence="3" id="KW-0804">Transcription</keyword>
<protein>
    <submittedName>
        <fullName evidence="5">AraC family transcriptional regulator</fullName>
    </submittedName>
</protein>
<evidence type="ECO:0000256" key="3">
    <source>
        <dbReference type="ARBA" id="ARBA00023163"/>
    </source>
</evidence>
<keyword evidence="6" id="KW-1185">Reference proteome</keyword>
<name>A0ABT4XAI4_9BACI</name>
<dbReference type="InterPro" id="IPR018060">
    <property type="entry name" value="HTH_AraC"/>
</dbReference>
<keyword evidence="2" id="KW-0238">DNA-binding</keyword>
<evidence type="ECO:0000313" key="5">
    <source>
        <dbReference type="EMBL" id="MDA7028342.1"/>
    </source>
</evidence>
<dbReference type="SMART" id="SM00342">
    <property type="entry name" value="HTH_ARAC"/>
    <property type="match status" value="1"/>
</dbReference>
<accession>A0ABT4XAI4</accession>
<dbReference type="Gene3D" id="1.10.10.60">
    <property type="entry name" value="Homeodomain-like"/>
    <property type="match status" value="2"/>
</dbReference>
<dbReference type="PANTHER" id="PTHR47893">
    <property type="entry name" value="REGULATORY PROTEIN PCHR"/>
    <property type="match status" value="1"/>
</dbReference>
<evidence type="ECO:0000256" key="2">
    <source>
        <dbReference type="ARBA" id="ARBA00023125"/>
    </source>
</evidence>
<dbReference type="PROSITE" id="PS01124">
    <property type="entry name" value="HTH_ARAC_FAMILY_2"/>
    <property type="match status" value="1"/>
</dbReference>
<dbReference type="InterPro" id="IPR009057">
    <property type="entry name" value="Homeodomain-like_sf"/>
</dbReference>
<dbReference type="Pfam" id="PF12833">
    <property type="entry name" value="HTH_18"/>
    <property type="match status" value="1"/>
</dbReference>
<evidence type="ECO:0000259" key="4">
    <source>
        <dbReference type="PROSITE" id="PS01124"/>
    </source>
</evidence>
<comment type="caution">
    <text evidence="5">The sequence shown here is derived from an EMBL/GenBank/DDBJ whole genome shotgun (WGS) entry which is preliminary data.</text>
</comment>
<dbReference type="PANTHER" id="PTHR47893:SF1">
    <property type="entry name" value="REGULATORY PROTEIN PCHR"/>
    <property type="match status" value="1"/>
</dbReference>
<dbReference type="Proteomes" id="UP001211894">
    <property type="component" value="Unassembled WGS sequence"/>
</dbReference>
<dbReference type="SUPFAM" id="SSF46689">
    <property type="entry name" value="Homeodomain-like"/>
    <property type="match status" value="2"/>
</dbReference>
<organism evidence="5 6">
    <name type="scientific">Bacillus changyiensis</name>
    <dbReference type="NCBI Taxonomy" id="3004103"/>
    <lineage>
        <taxon>Bacteria</taxon>
        <taxon>Bacillati</taxon>
        <taxon>Bacillota</taxon>
        <taxon>Bacilli</taxon>
        <taxon>Bacillales</taxon>
        <taxon>Bacillaceae</taxon>
        <taxon>Bacillus</taxon>
    </lineage>
</organism>
<evidence type="ECO:0000313" key="6">
    <source>
        <dbReference type="Proteomes" id="UP001211894"/>
    </source>
</evidence>
<dbReference type="InterPro" id="IPR053142">
    <property type="entry name" value="PchR_regulatory_protein"/>
</dbReference>
<keyword evidence="1" id="KW-0805">Transcription regulation</keyword>
<proteinExistence type="predicted"/>
<dbReference type="InterPro" id="IPR020449">
    <property type="entry name" value="Tscrpt_reg_AraC-type_HTH"/>
</dbReference>
<feature type="domain" description="HTH araC/xylS-type" evidence="4">
    <location>
        <begin position="222"/>
        <end position="320"/>
    </location>
</feature>
<dbReference type="RefSeq" id="WP_271342153.1">
    <property type="nucleotide sequence ID" value="NZ_JAQKAB010000015.1"/>
</dbReference>
<gene>
    <name evidence="5" type="ORF">PJ311_17515</name>
</gene>
<dbReference type="EMBL" id="JAQKAB010000015">
    <property type="protein sequence ID" value="MDA7028342.1"/>
    <property type="molecule type" value="Genomic_DNA"/>
</dbReference>
<reference evidence="5 6" key="1">
    <citation type="submission" date="2023-01" db="EMBL/GenBank/DDBJ databases">
        <title>Bacillus changyiensis sp. nov., isolated from a coastal deposit.</title>
        <authorList>
            <person name="Xiao G."/>
            <person name="Lai Q."/>
            <person name="Hu Z."/>
            <person name="Shao Z."/>
        </authorList>
    </citation>
    <scope>NUCLEOTIDE SEQUENCE [LARGE SCALE GENOMIC DNA]</scope>
    <source>
        <strain evidence="5 6">CLL-7-23</strain>
    </source>
</reference>
<evidence type="ECO:0000256" key="1">
    <source>
        <dbReference type="ARBA" id="ARBA00023015"/>
    </source>
</evidence>
<sequence length="321" mass="37432">MQIESLDKIYHDFFSAMPVHSKNNRIYTLPELLGEGGFKRVKTFSGLEIVYSNFFYKQQQIKRFSSEHEMVEIQFMLEGESEIWVKGSNCNVNPGTSSFLFMKDFEVSFEFPELGRIKSLSIGLPVQLFDYYLAQYLDHSHAKFEYFLLRQSFRQYELEIDPIIEHLIHRIVKEISAQDTSPFIIEAKALELLNRSLHLLMFDSSHVRHAVSLSRNDTMKLRKAAELITSKMDYPPTLLELARSVGLNDYKLKVGFKEYFGTTVFGYLRKKRMEHAFDLLCTEKTTITEVASEVGYTNLSAFSKCFRDTFGVTPSHIKRYY</sequence>
<dbReference type="PRINTS" id="PR00032">
    <property type="entry name" value="HTHARAC"/>
</dbReference>